<gene>
    <name evidence="2" type="ORF">D5086_0000054410</name>
</gene>
<feature type="region of interest" description="Disordered" evidence="1">
    <location>
        <begin position="91"/>
        <end position="190"/>
    </location>
</feature>
<feature type="compositionally biased region" description="Acidic residues" evidence="1">
    <location>
        <begin position="142"/>
        <end position="153"/>
    </location>
</feature>
<organism evidence="2">
    <name type="scientific">Populus alba</name>
    <name type="common">White poplar</name>
    <dbReference type="NCBI Taxonomy" id="43335"/>
    <lineage>
        <taxon>Eukaryota</taxon>
        <taxon>Viridiplantae</taxon>
        <taxon>Streptophyta</taxon>
        <taxon>Embryophyta</taxon>
        <taxon>Tracheophyta</taxon>
        <taxon>Spermatophyta</taxon>
        <taxon>Magnoliopsida</taxon>
        <taxon>eudicotyledons</taxon>
        <taxon>Gunneridae</taxon>
        <taxon>Pentapetalae</taxon>
        <taxon>rosids</taxon>
        <taxon>fabids</taxon>
        <taxon>Malpighiales</taxon>
        <taxon>Salicaceae</taxon>
        <taxon>Saliceae</taxon>
        <taxon>Populus</taxon>
    </lineage>
</organism>
<dbReference type="PANTHER" id="PTHR33785">
    <property type="entry name" value="OS06G0550800 PROTEIN"/>
    <property type="match status" value="1"/>
</dbReference>
<dbReference type="AlphaFoldDB" id="A0A4U5QQJ9"/>
<dbReference type="PANTHER" id="PTHR33785:SF2">
    <property type="entry name" value="DUF1685 DOMAIN-CONTAINING PROTEIN"/>
    <property type="match status" value="1"/>
</dbReference>
<name>A0A4U5QQJ9_POPAL</name>
<protein>
    <submittedName>
        <fullName evidence="2">Uncharacterized protein</fullName>
    </submittedName>
</protein>
<comment type="caution">
    <text evidence="2">The sequence shown here is derived from an EMBL/GenBank/DDBJ whole genome shotgun (WGS) entry which is preliminary data.</text>
</comment>
<accession>A0A4U5QQJ9</accession>
<evidence type="ECO:0000313" key="2">
    <source>
        <dbReference type="EMBL" id="TKS13128.1"/>
    </source>
</evidence>
<reference evidence="2" key="1">
    <citation type="submission" date="2018-10" db="EMBL/GenBank/DDBJ databases">
        <title>Population genomic analysis revealed the cold adaptation of white poplar.</title>
        <authorList>
            <person name="Liu Y.-J."/>
        </authorList>
    </citation>
    <scope>NUCLEOTIDE SEQUENCE [LARGE SCALE GENOMIC DNA]</scope>
    <source>
        <strain evidence="2">PAL-ZL1</strain>
    </source>
</reference>
<sequence>MTTSSTVQGSTPTTFFPQLLTLIPSSFHHHHIPLMRIPTNYSSLNLSNMAADHSYPLCLLGVMDRLWFHKIILFSEPTTVPKTLQQPQLMTTESITCPSTSSITLATPPNEESLSSPSVPLLEDLQISPAESPTTSPLDIDSSNEEEEEEEDKDINQKERRMRLSVAQRSTRSHSSSPSTQKRPKYFRRSGSLTILPKSMSCRSLGELELEEVKGFMDLGFIFKKEYLSPRMMSVVPGLQRLGLYQNRQNISLRDSKEAEDHDELIRKQEEDEEKGVIRPYLSESWLIKRPDSPLLNLRVPRVSVAADMKKHLKFWARTVASEI</sequence>
<proteinExistence type="predicted"/>
<dbReference type="STRING" id="43335.A0A4U5QQJ9"/>
<dbReference type="EMBL" id="RCHU01000138">
    <property type="protein sequence ID" value="TKS13128.1"/>
    <property type="molecule type" value="Genomic_DNA"/>
</dbReference>
<evidence type="ECO:0000256" key="1">
    <source>
        <dbReference type="SAM" id="MobiDB-lite"/>
    </source>
</evidence>
<feature type="compositionally biased region" description="Low complexity" evidence="1">
    <location>
        <begin position="169"/>
        <end position="180"/>
    </location>
</feature>
<feature type="compositionally biased region" description="Low complexity" evidence="1">
    <location>
        <begin position="108"/>
        <end position="125"/>
    </location>
</feature>
<feature type="compositionally biased region" description="Polar residues" evidence="1">
    <location>
        <begin position="91"/>
        <end position="107"/>
    </location>
</feature>